<evidence type="ECO:0000256" key="3">
    <source>
        <dbReference type="ARBA" id="ARBA00022448"/>
    </source>
</evidence>
<dbReference type="Proteomes" id="UP000197138">
    <property type="component" value="Unassembled WGS sequence"/>
</dbReference>
<reference evidence="12" key="1">
    <citation type="journal article" date="2017" name="Plant J.">
        <title>The pomegranate (Punica granatum L.) genome and the genomics of punicalagin biosynthesis.</title>
        <authorList>
            <person name="Qin G."/>
            <person name="Xu C."/>
            <person name="Ming R."/>
            <person name="Tang H."/>
            <person name="Guyot R."/>
            <person name="Kramer E.M."/>
            <person name="Hu Y."/>
            <person name="Yi X."/>
            <person name="Qi Y."/>
            <person name="Xu X."/>
            <person name="Gao Z."/>
            <person name="Pan H."/>
            <person name="Jian J."/>
            <person name="Tian Y."/>
            <person name="Yue Z."/>
            <person name="Xu Y."/>
        </authorList>
    </citation>
    <scope>NUCLEOTIDE SEQUENCE [LARGE SCALE GENOMIC DNA]</scope>
    <source>
        <strain evidence="12">cv. Dabenzi</strain>
    </source>
</reference>
<feature type="transmembrane region" description="Helical" evidence="9">
    <location>
        <begin position="34"/>
        <end position="57"/>
    </location>
</feature>
<evidence type="ECO:0000256" key="5">
    <source>
        <dbReference type="ARBA" id="ARBA00022970"/>
    </source>
</evidence>
<dbReference type="EMBL" id="PGOL01000160">
    <property type="protein sequence ID" value="PKI75579.1"/>
    <property type="molecule type" value="Genomic_DNA"/>
</dbReference>
<dbReference type="GeneID" id="116207777"/>
<dbReference type="PANTHER" id="PTHR33228:SF76">
    <property type="entry name" value="PROTEIN GLUTAMINE DUMPER 7"/>
    <property type="match status" value="1"/>
</dbReference>
<keyword evidence="3" id="KW-0813">Transport</keyword>
<evidence type="ECO:0000313" key="12">
    <source>
        <dbReference type="Proteomes" id="UP000197138"/>
    </source>
</evidence>
<comment type="similarity">
    <text evidence="2">Belongs to the GLUTAMINE DUMPER 1 (TC 9.B.60) family.</text>
</comment>
<dbReference type="GO" id="GO:0016020">
    <property type="term" value="C:membrane"/>
    <property type="evidence" value="ECO:0007669"/>
    <property type="project" value="UniProtKB-SubCell"/>
</dbReference>
<keyword evidence="13" id="KW-1185">Reference proteome</keyword>
<keyword evidence="5" id="KW-0029">Amino-acid transport</keyword>
<evidence type="ECO:0000256" key="2">
    <source>
        <dbReference type="ARBA" id="ARBA00009977"/>
    </source>
</evidence>
<dbReference type="InterPro" id="IPR040359">
    <property type="entry name" value="GDU"/>
</dbReference>
<organism evidence="10 12">
    <name type="scientific">Punica granatum</name>
    <name type="common">Pomegranate</name>
    <dbReference type="NCBI Taxonomy" id="22663"/>
    <lineage>
        <taxon>Eukaryota</taxon>
        <taxon>Viridiplantae</taxon>
        <taxon>Streptophyta</taxon>
        <taxon>Embryophyta</taxon>
        <taxon>Tracheophyta</taxon>
        <taxon>Spermatophyta</taxon>
        <taxon>Magnoliopsida</taxon>
        <taxon>eudicotyledons</taxon>
        <taxon>Gunneridae</taxon>
        <taxon>Pentapetalae</taxon>
        <taxon>rosids</taxon>
        <taxon>malvids</taxon>
        <taxon>Myrtales</taxon>
        <taxon>Lythraceae</taxon>
        <taxon>Punica</taxon>
    </lineage>
</organism>
<dbReference type="STRING" id="22663.A0A218VVG4"/>
<dbReference type="PANTHER" id="PTHR33228">
    <property type="entry name" value="PROTEIN GLUTAMINE DUMPER 4-RELATED"/>
    <property type="match status" value="1"/>
</dbReference>
<dbReference type="Proteomes" id="UP000233551">
    <property type="component" value="Unassembled WGS sequence"/>
</dbReference>
<name>A0A218VVG4_PUNGR</name>
<keyword evidence="6 9" id="KW-1133">Transmembrane helix</keyword>
<keyword evidence="4 9" id="KW-0812">Transmembrane</keyword>
<reference evidence="11 13" key="3">
    <citation type="submission" date="2017-11" db="EMBL/GenBank/DDBJ databases">
        <title>De-novo sequencing of pomegranate (Punica granatum L.) genome.</title>
        <authorList>
            <person name="Akparov Z."/>
            <person name="Amiraslanov A."/>
            <person name="Hajiyeva S."/>
            <person name="Abbasov M."/>
            <person name="Kaur K."/>
            <person name="Hamwieh A."/>
            <person name="Solovyev V."/>
            <person name="Salamov A."/>
            <person name="Braich B."/>
            <person name="Kosarev P."/>
            <person name="Mahmoud A."/>
            <person name="Hajiyev E."/>
            <person name="Babayeva S."/>
            <person name="Izzatullayeva V."/>
            <person name="Mammadov A."/>
            <person name="Mammadov A."/>
            <person name="Sharifova S."/>
            <person name="Ojaghi J."/>
            <person name="Eynullazada K."/>
            <person name="Bayramov B."/>
            <person name="Abdulazimova A."/>
            <person name="Shahmuradov I."/>
        </authorList>
    </citation>
    <scope>NUCLEOTIDE SEQUENCE [LARGE SCALE GENOMIC DNA]</scope>
    <source>
        <strain evidence="11">AG2017</strain>
        <strain evidence="13">cv. AG2017</strain>
        <tissue evidence="11">Leaf</tissue>
    </source>
</reference>
<evidence type="ECO:0000256" key="1">
    <source>
        <dbReference type="ARBA" id="ARBA00004167"/>
    </source>
</evidence>
<keyword evidence="7 9" id="KW-0472">Membrane</keyword>
<feature type="region of interest" description="Disordered" evidence="8">
    <location>
        <begin position="62"/>
        <end position="84"/>
    </location>
</feature>
<dbReference type="OrthoDB" id="770444at2759"/>
<comment type="subcellular location">
    <subcellularLocation>
        <location evidence="1">Membrane</location>
        <topology evidence="1">Single-pass membrane protein</topology>
    </subcellularLocation>
</comment>
<comment type="caution">
    <text evidence="10">The sequence shown here is derived from an EMBL/GenBank/DDBJ whole genome shotgun (WGS) entry which is preliminary data.</text>
</comment>
<feature type="region of interest" description="Disordered" evidence="8">
    <location>
        <begin position="1"/>
        <end position="22"/>
    </location>
</feature>
<protein>
    <submittedName>
        <fullName evidence="10">Uncharacterized protein</fullName>
    </submittedName>
</protein>
<evidence type="ECO:0000313" key="11">
    <source>
        <dbReference type="EMBL" id="PKI75579.1"/>
    </source>
</evidence>
<evidence type="ECO:0000313" key="10">
    <source>
        <dbReference type="EMBL" id="OWM64465.1"/>
    </source>
</evidence>
<sequence>MTTSDGNYYDSSRRASNSSMEASSVALKRLDSPIPYLFGGLALMLIIMAVSLIILACSHRKNDSHDNADDEEKNPAKQVNSLEADEEPRVVVIMAGDELPTYLARPTIASSACPAAR</sequence>
<reference evidence="10" key="2">
    <citation type="submission" date="2017-06" db="EMBL/GenBank/DDBJ databases">
        <title>The pomegranate genome and the genomics of punicalagin biosynthesis.</title>
        <authorList>
            <person name="Xu C."/>
        </authorList>
    </citation>
    <scope>NUCLEOTIDE SEQUENCE [LARGE SCALE GENOMIC DNA]</scope>
    <source>
        <tissue evidence="10">Fresh leaf</tissue>
    </source>
</reference>
<dbReference type="EMBL" id="MTKT01005809">
    <property type="protein sequence ID" value="OWM64465.1"/>
    <property type="molecule type" value="Genomic_DNA"/>
</dbReference>
<proteinExistence type="inferred from homology"/>
<evidence type="ECO:0000313" key="13">
    <source>
        <dbReference type="Proteomes" id="UP000233551"/>
    </source>
</evidence>
<dbReference type="GO" id="GO:0080143">
    <property type="term" value="P:regulation of amino acid export"/>
    <property type="evidence" value="ECO:0007669"/>
    <property type="project" value="InterPro"/>
</dbReference>
<evidence type="ECO:0000256" key="7">
    <source>
        <dbReference type="ARBA" id="ARBA00023136"/>
    </source>
</evidence>
<evidence type="ECO:0000256" key="9">
    <source>
        <dbReference type="SAM" id="Phobius"/>
    </source>
</evidence>
<evidence type="ECO:0000256" key="8">
    <source>
        <dbReference type="SAM" id="MobiDB-lite"/>
    </source>
</evidence>
<accession>A0A218VVG4</accession>
<dbReference type="GO" id="GO:0006865">
    <property type="term" value="P:amino acid transport"/>
    <property type="evidence" value="ECO:0007669"/>
    <property type="project" value="UniProtKB-KW"/>
</dbReference>
<evidence type="ECO:0000256" key="6">
    <source>
        <dbReference type="ARBA" id="ARBA00022989"/>
    </source>
</evidence>
<dbReference type="AlphaFoldDB" id="A0A218VVG4"/>
<evidence type="ECO:0000256" key="4">
    <source>
        <dbReference type="ARBA" id="ARBA00022692"/>
    </source>
</evidence>
<gene>
    <name evidence="10" type="ORF">CDL15_Pgr020432</name>
    <name evidence="11" type="ORF">CRG98_003980</name>
</gene>